<dbReference type="EMBL" id="PVTM01000010">
    <property type="protein sequence ID" value="PRY70995.1"/>
    <property type="molecule type" value="Genomic_DNA"/>
</dbReference>
<keyword evidence="2" id="KW-1185">Reference proteome</keyword>
<dbReference type="Pfam" id="PF05930">
    <property type="entry name" value="Phage_AlpA"/>
    <property type="match status" value="1"/>
</dbReference>
<name>A0A2T0VL69_9GAMM</name>
<sequence length="53" mass="5998">MVGLSIPTIYRQMKQGTFPKSVKLTPNGRAVGWYRSEVEDWQASRRQTDKGAA</sequence>
<dbReference type="InterPro" id="IPR010260">
    <property type="entry name" value="AlpA"/>
</dbReference>
<proteinExistence type="predicted"/>
<protein>
    <submittedName>
        <fullName evidence="1">Prophage regulatory protein</fullName>
    </submittedName>
</protein>
<evidence type="ECO:0000313" key="2">
    <source>
        <dbReference type="Proteomes" id="UP000239896"/>
    </source>
</evidence>
<reference evidence="1 2" key="1">
    <citation type="submission" date="2018-03" db="EMBL/GenBank/DDBJ databases">
        <title>Comparative analysis of microorganisms from saline springs in Andes Mountain Range, Colombia.</title>
        <authorList>
            <person name="Rubin E."/>
        </authorList>
    </citation>
    <scope>NUCLEOTIDE SEQUENCE [LARGE SCALE GENOMIC DNA]</scope>
    <source>
        <strain evidence="1 2">USBA 854</strain>
    </source>
</reference>
<accession>A0A2T0VL69</accession>
<dbReference type="AlphaFoldDB" id="A0A2T0VL69"/>
<dbReference type="InterPro" id="IPR009061">
    <property type="entry name" value="DNA-bd_dom_put_sf"/>
</dbReference>
<gene>
    <name evidence="1" type="ORF">BCL64_11096</name>
</gene>
<comment type="caution">
    <text evidence="1">The sequence shown here is derived from an EMBL/GenBank/DDBJ whole genome shotgun (WGS) entry which is preliminary data.</text>
</comment>
<dbReference type="Gene3D" id="1.10.238.160">
    <property type="match status" value="1"/>
</dbReference>
<dbReference type="SUPFAM" id="SSF46955">
    <property type="entry name" value="Putative DNA-binding domain"/>
    <property type="match status" value="1"/>
</dbReference>
<dbReference type="Proteomes" id="UP000239896">
    <property type="component" value="Unassembled WGS sequence"/>
</dbReference>
<organism evidence="1 2">
    <name type="scientific">Halomonas ventosae</name>
    <dbReference type="NCBI Taxonomy" id="229007"/>
    <lineage>
        <taxon>Bacteria</taxon>
        <taxon>Pseudomonadati</taxon>
        <taxon>Pseudomonadota</taxon>
        <taxon>Gammaproteobacteria</taxon>
        <taxon>Oceanospirillales</taxon>
        <taxon>Halomonadaceae</taxon>
        <taxon>Halomonas</taxon>
    </lineage>
</organism>
<evidence type="ECO:0000313" key="1">
    <source>
        <dbReference type="EMBL" id="PRY70995.1"/>
    </source>
</evidence>